<evidence type="ECO:0000313" key="1">
    <source>
        <dbReference type="EMBL" id="MBK1791838.1"/>
    </source>
</evidence>
<sequence length="236" mass="26230">MLLANGSLSALAGDFVKLDDFQQKDTSKLPDGWRFTRGTEQNAAKLMLTGNEDDMAFGWGVQQKGSIAGVYRPVPELNKGSTYTYYFEFKLAEGGANHSLGFSPKSDPKRFDDYSIQLILSSGLTGETDLLVRNSSEFDVQVRGLSHQPTYSVWLVADYSAKTFDVYLAEQRKLASADYMVAKSVNFRDTASHDVVKSLMLVTPKKRYSGDYAVRINNIYYADGVNLNCPVVQPAR</sequence>
<name>A0A8J7SNQ8_9BACT</name>
<reference evidence="1" key="1">
    <citation type="submission" date="2021-01" db="EMBL/GenBank/DDBJ databases">
        <title>Modified the classification status of verrucomicrobia.</title>
        <authorList>
            <person name="Feng X."/>
        </authorList>
    </citation>
    <scope>NUCLEOTIDE SEQUENCE</scope>
    <source>
        <strain evidence="1">_KCTC 22039</strain>
    </source>
</reference>
<dbReference type="AlphaFoldDB" id="A0A8J7SNQ8"/>
<organism evidence="1 2">
    <name type="scientific">Persicirhabdus sediminis</name>
    <dbReference type="NCBI Taxonomy" id="454144"/>
    <lineage>
        <taxon>Bacteria</taxon>
        <taxon>Pseudomonadati</taxon>
        <taxon>Verrucomicrobiota</taxon>
        <taxon>Verrucomicrobiia</taxon>
        <taxon>Verrucomicrobiales</taxon>
        <taxon>Verrucomicrobiaceae</taxon>
        <taxon>Persicirhabdus</taxon>
    </lineage>
</organism>
<proteinExistence type="predicted"/>
<dbReference type="Proteomes" id="UP000624703">
    <property type="component" value="Unassembled WGS sequence"/>
</dbReference>
<protein>
    <submittedName>
        <fullName evidence="1">Uncharacterized protein</fullName>
    </submittedName>
</protein>
<keyword evidence="2" id="KW-1185">Reference proteome</keyword>
<dbReference type="RefSeq" id="WP_200311852.1">
    <property type="nucleotide sequence ID" value="NZ_JAENIM010000041.1"/>
</dbReference>
<accession>A0A8J7SNQ8</accession>
<comment type="caution">
    <text evidence="1">The sequence shown here is derived from an EMBL/GenBank/DDBJ whole genome shotgun (WGS) entry which is preliminary data.</text>
</comment>
<gene>
    <name evidence="1" type="ORF">JIN82_11805</name>
</gene>
<dbReference type="EMBL" id="JAENIM010000041">
    <property type="protein sequence ID" value="MBK1791838.1"/>
    <property type="molecule type" value="Genomic_DNA"/>
</dbReference>
<evidence type="ECO:0000313" key="2">
    <source>
        <dbReference type="Proteomes" id="UP000624703"/>
    </source>
</evidence>